<feature type="transmembrane region" description="Helical" evidence="1">
    <location>
        <begin position="20"/>
        <end position="37"/>
    </location>
</feature>
<organism evidence="2 3">
    <name type="scientific">Knufia obscura</name>
    <dbReference type="NCBI Taxonomy" id="1635080"/>
    <lineage>
        <taxon>Eukaryota</taxon>
        <taxon>Fungi</taxon>
        <taxon>Dikarya</taxon>
        <taxon>Ascomycota</taxon>
        <taxon>Pezizomycotina</taxon>
        <taxon>Eurotiomycetes</taxon>
        <taxon>Chaetothyriomycetidae</taxon>
        <taxon>Chaetothyriales</taxon>
        <taxon>Trichomeriaceae</taxon>
        <taxon>Knufia</taxon>
    </lineage>
</organism>
<dbReference type="EMBL" id="JAVHJV010000008">
    <property type="protein sequence ID" value="KAK5940692.1"/>
    <property type="molecule type" value="Genomic_DNA"/>
</dbReference>
<gene>
    <name evidence="2" type="ORF">PMZ80_007109</name>
</gene>
<reference evidence="2 3" key="1">
    <citation type="journal article" date="2023" name="Res Sq">
        <title>Genomic and morphological characterization of Knufia obscura isolated from the Mars 2020 spacecraft assembly facility.</title>
        <authorList>
            <person name="Chander A.M."/>
            <person name="Teixeira M.M."/>
            <person name="Singh N.K."/>
            <person name="Williams M.P."/>
            <person name="Parker C.W."/>
            <person name="Leo P."/>
            <person name="Stajich J.E."/>
            <person name="Torok T."/>
            <person name="Tighe S."/>
            <person name="Mason C.E."/>
            <person name="Venkateswaran K."/>
        </authorList>
    </citation>
    <scope>NUCLEOTIDE SEQUENCE [LARGE SCALE GENOMIC DNA]</scope>
    <source>
        <strain evidence="2 3">CCFEE 5817</strain>
    </source>
</reference>
<evidence type="ECO:0000313" key="3">
    <source>
        <dbReference type="Proteomes" id="UP001334248"/>
    </source>
</evidence>
<dbReference type="GeneID" id="90000558"/>
<comment type="caution">
    <text evidence="2">The sequence shown here is derived from an EMBL/GenBank/DDBJ whole genome shotgun (WGS) entry which is preliminary data.</text>
</comment>
<accession>A0ABR0RJA0</accession>
<evidence type="ECO:0000313" key="2">
    <source>
        <dbReference type="EMBL" id="KAK5940692.1"/>
    </source>
</evidence>
<keyword evidence="1" id="KW-1133">Transmembrane helix</keyword>
<proteinExistence type="predicted"/>
<sequence>MVMNPFSPHGAKGPIRSNARLIGVLTLGGGLLFWLRVRGQQNRQPRLEKVELEGGQGTVVKRGGS</sequence>
<protein>
    <submittedName>
        <fullName evidence="2">Uncharacterized protein</fullName>
    </submittedName>
</protein>
<keyword evidence="3" id="KW-1185">Reference proteome</keyword>
<keyword evidence="1" id="KW-0472">Membrane</keyword>
<keyword evidence="1" id="KW-0812">Transmembrane</keyword>
<dbReference type="RefSeq" id="XP_064728782.1">
    <property type="nucleotide sequence ID" value="XM_064875517.1"/>
</dbReference>
<dbReference type="Proteomes" id="UP001334248">
    <property type="component" value="Unassembled WGS sequence"/>
</dbReference>
<name>A0ABR0RJA0_9EURO</name>
<evidence type="ECO:0000256" key="1">
    <source>
        <dbReference type="SAM" id="Phobius"/>
    </source>
</evidence>